<sequence>MSHCWAPDSESAKVSATLGKTWYNYAKDGRPGLNWPEYATQSSPYKLVFQQDGESVLQDVRDRPEIEKERIKFWAEHLDLAEFWEPPVIGILDGSSSTDSSEMRSENTNKSL</sequence>
<dbReference type="InterPro" id="IPR029058">
    <property type="entry name" value="AB_hydrolase_fold"/>
</dbReference>
<organism evidence="2 3">
    <name type="scientific">Puccinia graminis f. sp. tritici</name>
    <dbReference type="NCBI Taxonomy" id="56615"/>
    <lineage>
        <taxon>Eukaryota</taxon>
        <taxon>Fungi</taxon>
        <taxon>Dikarya</taxon>
        <taxon>Basidiomycota</taxon>
        <taxon>Pucciniomycotina</taxon>
        <taxon>Pucciniomycetes</taxon>
        <taxon>Pucciniales</taxon>
        <taxon>Pucciniaceae</taxon>
        <taxon>Puccinia</taxon>
    </lineage>
</organism>
<feature type="compositionally biased region" description="Basic and acidic residues" evidence="1">
    <location>
        <begin position="101"/>
        <end position="112"/>
    </location>
</feature>
<gene>
    <name evidence="2" type="ORF">PGTUg99_006662</name>
</gene>
<evidence type="ECO:0008006" key="4">
    <source>
        <dbReference type="Google" id="ProtNLM"/>
    </source>
</evidence>
<proteinExistence type="predicted"/>
<accession>A0A5B0RI58</accession>
<name>A0A5B0RI58_PUCGR</name>
<protein>
    <recommendedName>
        <fullName evidence="4">Carboxylesterase type B domain-containing protein</fullName>
    </recommendedName>
</protein>
<feature type="region of interest" description="Disordered" evidence="1">
    <location>
        <begin position="93"/>
        <end position="112"/>
    </location>
</feature>
<dbReference type="EMBL" id="VDEP01000178">
    <property type="protein sequence ID" value="KAA1125410.1"/>
    <property type="molecule type" value="Genomic_DNA"/>
</dbReference>
<dbReference type="AlphaFoldDB" id="A0A5B0RI58"/>
<dbReference type="Proteomes" id="UP000325313">
    <property type="component" value="Unassembled WGS sequence"/>
</dbReference>
<evidence type="ECO:0000313" key="3">
    <source>
        <dbReference type="Proteomes" id="UP000325313"/>
    </source>
</evidence>
<evidence type="ECO:0000313" key="2">
    <source>
        <dbReference type="EMBL" id="KAA1125410.1"/>
    </source>
</evidence>
<evidence type="ECO:0000256" key="1">
    <source>
        <dbReference type="SAM" id="MobiDB-lite"/>
    </source>
</evidence>
<comment type="caution">
    <text evidence="2">The sequence shown here is derived from an EMBL/GenBank/DDBJ whole genome shotgun (WGS) entry which is preliminary data.</text>
</comment>
<reference evidence="2 3" key="1">
    <citation type="submission" date="2019-05" db="EMBL/GenBank/DDBJ databases">
        <title>Emergence of the Ug99 lineage of the wheat stem rust pathogen through somatic hybridization.</title>
        <authorList>
            <person name="Li F."/>
            <person name="Upadhyaya N.M."/>
            <person name="Sperschneider J."/>
            <person name="Matny O."/>
            <person name="Nguyen-Phuc H."/>
            <person name="Mago R."/>
            <person name="Raley C."/>
            <person name="Miller M.E."/>
            <person name="Silverstein K.A.T."/>
            <person name="Henningsen E."/>
            <person name="Hirsch C.D."/>
            <person name="Visser B."/>
            <person name="Pretorius Z.A."/>
            <person name="Steffenson B.J."/>
            <person name="Schwessinger B."/>
            <person name="Dodds P.N."/>
            <person name="Figueroa M."/>
        </authorList>
    </citation>
    <scope>NUCLEOTIDE SEQUENCE [LARGE SCALE GENOMIC DNA]</scope>
    <source>
        <strain evidence="2 3">Ug99</strain>
    </source>
</reference>
<dbReference type="Gene3D" id="3.40.50.1820">
    <property type="entry name" value="alpha/beta hydrolase"/>
    <property type="match status" value="1"/>
</dbReference>